<feature type="compositionally biased region" description="Low complexity" evidence="1">
    <location>
        <begin position="12"/>
        <end position="21"/>
    </location>
</feature>
<evidence type="ECO:0000256" key="1">
    <source>
        <dbReference type="SAM" id="MobiDB-lite"/>
    </source>
</evidence>
<feature type="region of interest" description="Disordered" evidence="1">
    <location>
        <begin position="217"/>
        <end position="244"/>
    </location>
</feature>
<evidence type="ECO:0000313" key="4">
    <source>
        <dbReference type="EMBL" id="QKD79199.1"/>
    </source>
</evidence>
<keyword evidence="5" id="KW-1185">Reference proteome</keyword>
<keyword evidence="2" id="KW-0812">Transmembrane</keyword>
<evidence type="ECO:0000259" key="3">
    <source>
        <dbReference type="Pfam" id="PF13559"/>
    </source>
</evidence>
<dbReference type="InterPro" id="IPR025403">
    <property type="entry name" value="TgpA-like_C"/>
</dbReference>
<dbReference type="EMBL" id="CP053642">
    <property type="protein sequence ID" value="QKD79199.1"/>
    <property type="molecule type" value="Genomic_DNA"/>
</dbReference>
<dbReference type="Pfam" id="PF13559">
    <property type="entry name" value="DUF4129"/>
    <property type="match status" value="1"/>
</dbReference>
<gene>
    <name evidence="4" type="ORF">HPC72_02065</name>
</gene>
<proteinExistence type="predicted"/>
<evidence type="ECO:0000313" key="5">
    <source>
        <dbReference type="Proteomes" id="UP000504752"/>
    </source>
</evidence>
<evidence type="ECO:0000256" key="2">
    <source>
        <dbReference type="SAM" id="Phobius"/>
    </source>
</evidence>
<keyword evidence="2" id="KW-0472">Membrane</keyword>
<name>A0A6M8AXQ1_9ACTO</name>
<accession>A0A6M8AXQ1</accession>
<reference evidence="4 5" key="1">
    <citation type="submission" date="2020-05" db="EMBL/GenBank/DDBJ databases">
        <title>Actinomyces sp. zg-325.</title>
        <authorList>
            <person name="Yang C."/>
        </authorList>
    </citation>
    <scope>NUCLEOTIDE SEQUENCE [LARGE SCALE GENOMIC DNA]</scope>
    <source>
        <strain evidence="5">zg-325</strain>
    </source>
</reference>
<keyword evidence="2" id="KW-1133">Transmembrane helix</keyword>
<feature type="transmembrane region" description="Helical" evidence="2">
    <location>
        <begin position="76"/>
        <end position="97"/>
    </location>
</feature>
<sequence length="244" mass="25086">MIALEPAAIQGRGAPGALAPSGGPPATPDASQAGEAAQRELAKTAYAERTDPLTATWHWIQHHVDLGSVIPGIPPWASATIVVLGLTALIIVIGVMARRVTIARPSGAAPGPLLEDDRDAATLTSGADLAADRGDFATAVVDRFRAIIRFLDELGALEDHPGLTAHEAAGLAASALPGLATDLHSGARLFDAVRYGDVVASPDEDAWMRALASDVKDQVGRARPGARARAGRPADAATASGERR</sequence>
<dbReference type="RefSeq" id="WP_175994002.1">
    <property type="nucleotide sequence ID" value="NZ_CP053642.1"/>
</dbReference>
<dbReference type="Proteomes" id="UP000504752">
    <property type="component" value="Chromosome"/>
</dbReference>
<feature type="region of interest" description="Disordered" evidence="1">
    <location>
        <begin position="12"/>
        <end position="37"/>
    </location>
</feature>
<dbReference type="AlphaFoldDB" id="A0A6M8AXQ1"/>
<dbReference type="KEGG" id="amam:HPC72_02065"/>
<organism evidence="4 5">
    <name type="scientific">Actinomyces marmotae</name>
    <dbReference type="NCBI Taxonomy" id="2737173"/>
    <lineage>
        <taxon>Bacteria</taxon>
        <taxon>Bacillati</taxon>
        <taxon>Actinomycetota</taxon>
        <taxon>Actinomycetes</taxon>
        <taxon>Actinomycetales</taxon>
        <taxon>Actinomycetaceae</taxon>
        <taxon>Actinomyces</taxon>
    </lineage>
</organism>
<protein>
    <submittedName>
        <fullName evidence="4">DUF4129 domain-containing protein</fullName>
    </submittedName>
</protein>
<feature type="domain" description="Protein-glutamine gamma-glutamyltransferase-like C-terminal" evidence="3">
    <location>
        <begin position="143"/>
        <end position="211"/>
    </location>
</feature>
<feature type="compositionally biased region" description="Low complexity" evidence="1">
    <location>
        <begin position="231"/>
        <end position="244"/>
    </location>
</feature>